<keyword evidence="2" id="KW-0813">Transport</keyword>
<dbReference type="EMBL" id="JAATVY010000012">
    <property type="protein sequence ID" value="NJC71565.1"/>
    <property type="molecule type" value="Genomic_DNA"/>
</dbReference>
<comment type="similarity">
    <text evidence="1">Belongs to the bacterial solute-binding protein 1 family.</text>
</comment>
<protein>
    <submittedName>
        <fullName evidence="5">ABC transporter substrate-binding protein</fullName>
    </submittedName>
</protein>
<dbReference type="InterPro" id="IPR006059">
    <property type="entry name" value="SBP"/>
</dbReference>
<dbReference type="Gene3D" id="3.40.190.10">
    <property type="entry name" value="Periplasmic binding protein-like II"/>
    <property type="match status" value="2"/>
</dbReference>
<organism evidence="5 6">
    <name type="scientific">Planosporangium thailandense</name>
    <dbReference type="NCBI Taxonomy" id="765197"/>
    <lineage>
        <taxon>Bacteria</taxon>
        <taxon>Bacillati</taxon>
        <taxon>Actinomycetota</taxon>
        <taxon>Actinomycetes</taxon>
        <taxon>Micromonosporales</taxon>
        <taxon>Micromonosporaceae</taxon>
        <taxon>Planosporangium</taxon>
    </lineage>
</organism>
<comment type="caution">
    <text evidence="5">The sequence shown here is derived from an EMBL/GenBank/DDBJ whole genome shotgun (WGS) entry which is preliminary data.</text>
</comment>
<dbReference type="PANTHER" id="PTHR30061">
    <property type="entry name" value="MALTOSE-BINDING PERIPLASMIC PROTEIN"/>
    <property type="match status" value="1"/>
</dbReference>
<gene>
    <name evidence="5" type="ORF">HC031_17830</name>
</gene>
<dbReference type="RefSeq" id="WP_167926470.1">
    <property type="nucleotide sequence ID" value="NZ_JAATVY010000012.1"/>
</dbReference>
<keyword evidence="6" id="KW-1185">Reference proteome</keyword>
<dbReference type="CDD" id="cd14748">
    <property type="entry name" value="PBP2_UgpB"/>
    <property type="match status" value="1"/>
</dbReference>
<dbReference type="Proteomes" id="UP000722989">
    <property type="component" value="Unassembled WGS sequence"/>
</dbReference>
<evidence type="ECO:0000256" key="1">
    <source>
        <dbReference type="ARBA" id="ARBA00008520"/>
    </source>
</evidence>
<dbReference type="PROSITE" id="PS51257">
    <property type="entry name" value="PROKAR_LIPOPROTEIN"/>
    <property type="match status" value="1"/>
</dbReference>
<feature type="chain" id="PRO_5046206986" evidence="4">
    <location>
        <begin position="34"/>
        <end position="451"/>
    </location>
</feature>
<dbReference type="PANTHER" id="PTHR30061:SF50">
    <property type="entry name" value="MALTOSE_MALTODEXTRIN-BINDING PERIPLASMIC PROTEIN"/>
    <property type="match status" value="1"/>
</dbReference>
<feature type="signal peptide" evidence="4">
    <location>
        <begin position="1"/>
        <end position="33"/>
    </location>
</feature>
<reference evidence="5 6" key="1">
    <citation type="submission" date="2020-03" db="EMBL/GenBank/DDBJ databases">
        <title>WGS of the type strain of Planosporangium spp.</title>
        <authorList>
            <person name="Thawai C."/>
        </authorList>
    </citation>
    <scope>NUCLEOTIDE SEQUENCE [LARGE SCALE GENOMIC DNA]</scope>
    <source>
        <strain evidence="5 6">TBRC 5610</strain>
    </source>
</reference>
<proteinExistence type="inferred from homology"/>
<dbReference type="Pfam" id="PF01547">
    <property type="entry name" value="SBP_bac_1"/>
    <property type="match status" value="1"/>
</dbReference>
<evidence type="ECO:0000256" key="3">
    <source>
        <dbReference type="ARBA" id="ARBA00022729"/>
    </source>
</evidence>
<keyword evidence="3 4" id="KW-0732">Signal</keyword>
<evidence type="ECO:0000313" key="5">
    <source>
        <dbReference type="EMBL" id="NJC71565.1"/>
    </source>
</evidence>
<sequence length="451" mass="47988">MTGRRRGHARLRTLTRARVVLAVASTAALLAAAACTPAPRQSGPAPAGAQASGAVEFWHPFTDRENDAMNQVLADFRASHPKIKVTVKGGQDDAKMTQAIGAGNGPDVGLSYSTDIVGKFCSSGAWIDLNPYLKRDSVDLGAFAGPVKQYTEFNGKRCAMPVLADAYGIYYNSDLFAAAGIANPPRTLAELADDAKKITVFKPDGSIKVAGFLPLFNFYENSPAHLAPAVGATWLARDGKSAIGSDPAWKDLLTWQKSLVDWYGYDKLEAFRSSLGDEFSADNAFQKGQVAINIDAEFRLAFLADQAPNVKFGVAPLPTRDGANYGAGYVTGNVIGVSKTAKNPEAAWELVKYLTANTGTIVKLANGLKNVPTTTDALSSPALEAGPEFKTFIQIFTNPRSSTTPPSPVGPAYQEKFQDFLSSYQAGKVADLNAGLKDVDNQINQLIQLGG</sequence>
<evidence type="ECO:0000313" key="6">
    <source>
        <dbReference type="Proteomes" id="UP000722989"/>
    </source>
</evidence>
<name>A0ABX0XZQ8_9ACTN</name>
<evidence type="ECO:0000256" key="2">
    <source>
        <dbReference type="ARBA" id="ARBA00022448"/>
    </source>
</evidence>
<dbReference type="SUPFAM" id="SSF53850">
    <property type="entry name" value="Periplasmic binding protein-like II"/>
    <property type="match status" value="1"/>
</dbReference>
<evidence type="ECO:0000256" key="4">
    <source>
        <dbReference type="SAM" id="SignalP"/>
    </source>
</evidence>
<accession>A0ABX0XZQ8</accession>